<feature type="compositionally biased region" description="Low complexity" evidence="2">
    <location>
        <begin position="74"/>
        <end position="87"/>
    </location>
</feature>
<feature type="region of interest" description="Disordered" evidence="2">
    <location>
        <begin position="62"/>
        <end position="88"/>
    </location>
</feature>
<protein>
    <recommendedName>
        <fullName evidence="5">HCP-like protein</fullName>
    </recommendedName>
</protein>
<feature type="compositionally biased region" description="Low complexity" evidence="2">
    <location>
        <begin position="407"/>
        <end position="456"/>
    </location>
</feature>
<dbReference type="Pfam" id="PF08238">
    <property type="entry name" value="Sel1"/>
    <property type="match status" value="7"/>
</dbReference>
<comment type="caution">
    <text evidence="3">The sequence shown here is derived from an EMBL/GenBank/DDBJ whole genome shotgun (WGS) entry which is preliminary data.</text>
</comment>
<name>A0A1X2I2H3_9FUNG</name>
<dbReference type="STRING" id="90262.A0A1X2I2H3"/>
<dbReference type="SMART" id="SM00671">
    <property type="entry name" value="SEL1"/>
    <property type="match status" value="7"/>
</dbReference>
<evidence type="ECO:0000256" key="2">
    <source>
        <dbReference type="SAM" id="MobiDB-lite"/>
    </source>
</evidence>
<keyword evidence="4" id="KW-1185">Reference proteome</keyword>
<dbReference type="OrthoDB" id="272077at2759"/>
<sequence length="508" mass="56034">MSLYSVGSEQLLDHSHLKPGDNASLLSYAKTINMYRANAKKTNDVEIQCDFAIFLVEAAKRLDESGDPPPPPQQQQQQDLGDDTTTTQSSASAYLNEAEKLLKQVAIRGHSASQYYLANMYSSGLLHKSNKFEYDRAFPFYVQAAKHHHPDAAYRTAKCYEDGLGTRRDKGKAVQFYRKAATLNHPGAMYRLGLAEIKGELGLSSNIRDGHKWLKRSAEASTTEYPHALHELGHLHERGLASIIFQDHDYAVRLYQDASDLGYAPSCFRLGECYEFGRLGCTVDPRLSMHYYGLAAEQGHPHACFALTAWYLIGVPGLMEPSDEQAFAWAKVAAHSPVKGGAHHQGLARAEYAVGYFYEVGIGIEKNMTMAWTYYRRAAEQGEKRAMQRLQSGDAPSAAEQTAQMMMMDQQQQPAVYQSSSASTPPALSPPHSNSSESSLSTNSSSAAAGATTTTTHPHRHSMQPPQQRPTPTSSSSASVASSRSWVKKWKQKLNWTKSRSSSSPSLV</sequence>
<dbReference type="AlphaFoldDB" id="A0A1X2I2H3"/>
<dbReference type="Proteomes" id="UP000193560">
    <property type="component" value="Unassembled WGS sequence"/>
</dbReference>
<dbReference type="SUPFAM" id="SSF81901">
    <property type="entry name" value="HCP-like"/>
    <property type="match status" value="1"/>
</dbReference>
<organism evidence="3 4">
    <name type="scientific">Absidia repens</name>
    <dbReference type="NCBI Taxonomy" id="90262"/>
    <lineage>
        <taxon>Eukaryota</taxon>
        <taxon>Fungi</taxon>
        <taxon>Fungi incertae sedis</taxon>
        <taxon>Mucoromycota</taxon>
        <taxon>Mucoromycotina</taxon>
        <taxon>Mucoromycetes</taxon>
        <taxon>Mucorales</taxon>
        <taxon>Cunninghamellaceae</taxon>
        <taxon>Absidia</taxon>
    </lineage>
</organism>
<evidence type="ECO:0000313" key="4">
    <source>
        <dbReference type="Proteomes" id="UP000193560"/>
    </source>
</evidence>
<reference evidence="3 4" key="1">
    <citation type="submission" date="2016-07" db="EMBL/GenBank/DDBJ databases">
        <title>Pervasive Adenine N6-methylation of Active Genes in Fungi.</title>
        <authorList>
            <consortium name="DOE Joint Genome Institute"/>
            <person name="Mondo S.J."/>
            <person name="Dannebaum R.O."/>
            <person name="Kuo R.C."/>
            <person name="Labutti K."/>
            <person name="Haridas S."/>
            <person name="Kuo A."/>
            <person name="Salamov A."/>
            <person name="Ahrendt S.R."/>
            <person name="Lipzen A."/>
            <person name="Sullivan W."/>
            <person name="Andreopoulos W.B."/>
            <person name="Clum A."/>
            <person name="Lindquist E."/>
            <person name="Daum C."/>
            <person name="Ramamoorthy G.K."/>
            <person name="Gryganskyi A."/>
            <person name="Culley D."/>
            <person name="Magnuson J.K."/>
            <person name="James T.Y."/>
            <person name="O'Malley M.A."/>
            <person name="Stajich J.E."/>
            <person name="Spatafora J.W."/>
            <person name="Visel A."/>
            <person name="Grigoriev I.V."/>
        </authorList>
    </citation>
    <scope>NUCLEOTIDE SEQUENCE [LARGE SCALE GENOMIC DNA]</scope>
    <source>
        <strain evidence="3 4">NRRL 1336</strain>
    </source>
</reference>
<proteinExistence type="predicted"/>
<keyword evidence="1" id="KW-0677">Repeat</keyword>
<dbReference type="InterPro" id="IPR051726">
    <property type="entry name" value="Chitin_Synth_Reg"/>
</dbReference>
<accession>A0A1X2I2H3</accession>
<dbReference type="InterPro" id="IPR006597">
    <property type="entry name" value="Sel1-like"/>
</dbReference>
<dbReference type="PANTHER" id="PTHR46430:SF1">
    <property type="entry name" value="CHITIN SYNTHASE REGULATOR SKT5-RELATED"/>
    <property type="match status" value="1"/>
</dbReference>
<evidence type="ECO:0000313" key="3">
    <source>
        <dbReference type="EMBL" id="ORZ07926.1"/>
    </source>
</evidence>
<feature type="region of interest" description="Disordered" evidence="2">
    <location>
        <begin position="407"/>
        <end position="508"/>
    </location>
</feature>
<dbReference type="PANTHER" id="PTHR46430">
    <property type="entry name" value="PROTEIN SKT5-RELATED"/>
    <property type="match status" value="1"/>
</dbReference>
<gene>
    <name evidence="3" type="ORF">BCR42DRAFT_336086</name>
</gene>
<feature type="compositionally biased region" description="Low complexity" evidence="2">
    <location>
        <begin position="470"/>
        <end position="485"/>
    </location>
</feature>
<dbReference type="Gene3D" id="1.25.40.10">
    <property type="entry name" value="Tetratricopeptide repeat domain"/>
    <property type="match status" value="2"/>
</dbReference>
<dbReference type="EMBL" id="MCGE01000033">
    <property type="protein sequence ID" value="ORZ07926.1"/>
    <property type="molecule type" value="Genomic_DNA"/>
</dbReference>
<evidence type="ECO:0000256" key="1">
    <source>
        <dbReference type="ARBA" id="ARBA00022737"/>
    </source>
</evidence>
<dbReference type="InterPro" id="IPR011990">
    <property type="entry name" value="TPR-like_helical_dom_sf"/>
</dbReference>
<evidence type="ECO:0008006" key="5">
    <source>
        <dbReference type="Google" id="ProtNLM"/>
    </source>
</evidence>
<feature type="compositionally biased region" description="Polar residues" evidence="2">
    <location>
        <begin position="494"/>
        <end position="508"/>
    </location>
</feature>